<evidence type="ECO:0000313" key="2">
    <source>
        <dbReference type="EMBL" id="KAH3730828.1"/>
    </source>
</evidence>
<keyword evidence="3" id="KW-1185">Reference proteome</keyword>
<proteinExistence type="predicted"/>
<accession>A0A9D4HVF7</accession>
<name>A0A9D4HVF7_DREPO</name>
<feature type="compositionally biased region" description="Basic residues" evidence="1">
    <location>
        <begin position="62"/>
        <end position="72"/>
    </location>
</feature>
<reference evidence="2" key="2">
    <citation type="submission" date="2020-11" db="EMBL/GenBank/DDBJ databases">
        <authorList>
            <person name="McCartney M.A."/>
            <person name="Auch B."/>
            <person name="Kono T."/>
            <person name="Mallez S."/>
            <person name="Becker A."/>
            <person name="Gohl D.M."/>
            <person name="Silverstein K.A.T."/>
            <person name="Koren S."/>
            <person name="Bechman K.B."/>
            <person name="Herman A."/>
            <person name="Abrahante J.E."/>
            <person name="Garbe J."/>
        </authorList>
    </citation>
    <scope>NUCLEOTIDE SEQUENCE</scope>
    <source>
        <strain evidence="2">Duluth1</strain>
        <tissue evidence="2">Whole animal</tissue>
    </source>
</reference>
<dbReference type="AlphaFoldDB" id="A0A9D4HVF7"/>
<dbReference type="EMBL" id="JAIWYP010000012">
    <property type="protein sequence ID" value="KAH3730828.1"/>
    <property type="molecule type" value="Genomic_DNA"/>
</dbReference>
<dbReference type="Proteomes" id="UP000828390">
    <property type="component" value="Unassembled WGS sequence"/>
</dbReference>
<organism evidence="2 3">
    <name type="scientific">Dreissena polymorpha</name>
    <name type="common">Zebra mussel</name>
    <name type="synonym">Mytilus polymorpha</name>
    <dbReference type="NCBI Taxonomy" id="45954"/>
    <lineage>
        <taxon>Eukaryota</taxon>
        <taxon>Metazoa</taxon>
        <taxon>Spiralia</taxon>
        <taxon>Lophotrochozoa</taxon>
        <taxon>Mollusca</taxon>
        <taxon>Bivalvia</taxon>
        <taxon>Autobranchia</taxon>
        <taxon>Heteroconchia</taxon>
        <taxon>Euheterodonta</taxon>
        <taxon>Imparidentia</taxon>
        <taxon>Neoheterodontei</taxon>
        <taxon>Myida</taxon>
        <taxon>Dreissenoidea</taxon>
        <taxon>Dreissenidae</taxon>
        <taxon>Dreissena</taxon>
    </lineage>
</organism>
<gene>
    <name evidence="2" type="ORF">DPMN_056826</name>
</gene>
<sequence length="319" mass="37600">MLLEVNLAARMESATIEQIHRVKQLQINSVDRLPVIRKLTRDQGLTRTYAFKEFRFEPPYASRRRDRKKKKTLPPIPELMMPKRHNSFDEELDEELDQVSEIPTLPSITISPAFITERVDDRSLSVEVTRKSPQGHLFNAREFTFPESGPHRKRQLPGNPQPIVPALTPRARDTPLQAKIEKLAKQKRKERAKRLAERRYERKQHNMTDFPDTTTHMAFRPRREPETQTTFQLREQKQSPFKQMVRAQEETHAEKPRLHPRLYNRIVDSIYTYTKGIQDAGWETEHQGPYERLMVTPVTAKEETKDDIHRHVAHSPHFV</sequence>
<protein>
    <submittedName>
        <fullName evidence="2">Uncharacterized protein</fullName>
    </submittedName>
</protein>
<feature type="region of interest" description="Disordered" evidence="1">
    <location>
        <begin position="62"/>
        <end position="81"/>
    </location>
</feature>
<dbReference type="OrthoDB" id="6112110at2759"/>
<reference evidence="2" key="1">
    <citation type="journal article" date="2019" name="bioRxiv">
        <title>The Genome of the Zebra Mussel, Dreissena polymorpha: A Resource for Invasive Species Research.</title>
        <authorList>
            <person name="McCartney M.A."/>
            <person name="Auch B."/>
            <person name="Kono T."/>
            <person name="Mallez S."/>
            <person name="Zhang Y."/>
            <person name="Obille A."/>
            <person name="Becker A."/>
            <person name="Abrahante J.E."/>
            <person name="Garbe J."/>
            <person name="Badalamenti J.P."/>
            <person name="Herman A."/>
            <person name="Mangelson H."/>
            <person name="Liachko I."/>
            <person name="Sullivan S."/>
            <person name="Sone E.D."/>
            <person name="Koren S."/>
            <person name="Silverstein K.A.T."/>
            <person name="Beckman K.B."/>
            <person name="Gohl D.M."/>
        </authorList>
    </citation>
    <scope>NUCLEOTIDE SEQUENCE</scope>
    <source>
        <strain evidence="2">Duluth1</strain>
        <tissue evidence="2">Whole animal</tissue>
    </source>
</reference>
<evidence type="ECO:0000313" key="3">
    <source>
        <dbReference type="Proteomes" id="UP000828390"/>
    </source>
</evidence>
<evidence type="ECO:0000256" key="1">
    <source>
        <dbReference type="SAM" id="MobiDB-lite"/>
    </source>
</evidence>
<feature type="region of interest" description="Disordered" evidence="1">
    <location>
        <begin position="145"/>
        <end position="168"/>
    </location>
</feature>
<comment type="caution">
    <text evidence="2">The sequence shown here is derived from an EMBL/GenBank/DDBJ whole genome shotgun (WGS) entry which is preliminary data.</text>
</comment>